<proteinExistence type="predicted"/>
<sequence length="51" mass="5725">MNQRRCSLPEKSSRHTNGCMALKLNSLYSIKQGNIVVLLSATNTMQMDARL</sequence>
<evidence type="ECO:0000313" key="2">
    <source>
        <dbReference type="Proteomes" id="UP000032024"/>
    </source>
</evidence>
<dbReference type="Proteomes" id="UP000032024">
    <property type="component" value="Chromosome"/>
</dbReference>
<keyword evidence="2" id="KW-1185">Reference proteome</keyword>
<dbReference type="AlphaFoldDB" id="A0AAN0T906"/>
<dbReference type="EMBL" id="CP010525">
    <property type="protein sequence ID" value="AJO24079.1"/>
    <property type="molecule type" value="Genomic_DNA"/>
</dbReference>
<protein>
    <submittedName>
        <fullName evidence="1">Uncharacterized protein</fullName>
    </submittedName>
</protein>
<reference evidence="2" key="1">
    <citation type="submission" date="2015-01" db="EMBL/GenBank/DDBJ databases">
        <title>Comparative genome analysis of Bacillus coagulans HM-08, Clostridium butyricum HM-68, Bacillus subtilis HM-66 and Bacillus paralicheniformis BL-09.</title>
        <authorList>
            <person name="Zhang H."/>
        </authorList>
    </citation>
    <scope>NUCLEOTIDE SEQUENCE [LARGE SCALE GENOMIC DNA]</scope>
    <source>
        <strain evidence="2">HM-08</strain>
    </source>
</reference>
<name>A0AAN0T906_HEYCO</name>
<evidence type="ECO:0000313" key="1">
    <source>
        <dbReference type="EMBL" id="AJO24079.1"/>
    </source>
</evidence>
<accession>A0AAN0T906</accession>
<organism evidence="1 2">
    <name type="scientific">Heyndrickxia coagulans</name>
    <name type="common">Weizmannia coagulans</name>
    <dbReference type="NCBI Taxonomy" id="1398"/>
    <lineage>
        <taxon>Bacteria</taxon>
        <taxon>Bacillati</taxon>
        <taxon>Bacillota</taxon>
        <taxon>Bacilli</taxon>
        <taxon>Bacillales</taxon>
        <taxon>Bacillaceae</taxon>
        <taxon>Heyndrickxia</taxon>
    </lineage>
</organism>
<gene>
    <name evidence="1" type="ORF">SB48_HM08orf05255</name>
</gene>